<accession>A0A0A8ZSS5</accession>
<dbReference type="EMBL" id="GBRH01255441">
    <property type="protein sequence ID" value="JAD42454.1"/>
    <property type="molecule type" value="Transcribed_RNA"/>
</dbReference>
<evidence type="ECO:0000313" key="1">
    <source>
        <dbReference type="EMBL" id="JAD42454.1"/>
    </source>
</evidence>
<reference evidence="1" key="2">
    <citation type="journal article" date="2015" name="Data Brief">
        <title>Shoot transcriptome of the giant reed, Arundo donax.</title>
        <authorList>
            <person name="Barrero R.A."/>
            <person name="Guerrero F.D."/>
            <person name="Moolhuijzen P."/>
            <person name="Goolsby J.A."/>
            <person name="Tidwell J."/>
            <person name="Bellgard S.E."/>
            <person name="Bellgard M.I."/>
        </authorList>
    </citation>
    <scope>NUCLEOTIDE SEQUENCE</scope>
    <source>
        <tissue evidence="1">Shoot tissue taken approximately 20 cm above the soil surface</tissue>
    </source>
</reference>
<sequence>MRGMAQCRCSPVRGESTAIPAVRATSTRQPSNRAFPLLAAVRQLARE</sequence>
<dbReference type="AlphaFoldDB" id="A0A0A8ZSS5"/>
<name>A0A0A8ZSS5_ARUDO</name>
<proteinExistence type="predicted"/>
<reference evidence="1" key="1">
    <citation type="submission" date="2014-09" db="EMBL/GenBank/DDBJ databases">
        <authorList>
            <person name="Magalhaes I.L.F."/>
            <person name="Oliveira U."/>
            <person name="Santos F.R."/>
            <person name="Vidigal T.H.D.A."/>
            <person name="Brescovit A.D."/>
            <person name="Santos A.J."/>
        </authorList>
    </citation>
    <scope>NUCLEOTIDE SEQUENCE</scope>
    <source>
        <tissue evidence="1">Shoot tissue taken approximately 20 cm above the soil surface</tissue>
    </source>
</reference>
<protein>
    <submittedName>
        <fullName evidence="1">Uncharacterized protein</fullName>
    </submittedName>
</protein>
<organism evidence="1">
    <name type="scientific">Arundo donax</name>
    <name type="common">Giant reed</name>
    <name type="synonym">Donax arundinaceus</name>
    <dbReference type="NCBI Taxonomy" id="35708"/>
    <lineage>
        <taxon>Eukaryota</taxon>
        <taxon>Viridiplantae</taxon>
        <taxon>Streptophyta</taxon>
        <taxon>Embryophyta</taxon>
        <taxon>Tracheophyta</taxon>
        <taxon>Spermatophyta</taxon>
        <taxon>Magnoliopsida</taxon>
        <taxon>Liliopsida</taxon>
        <taxon>Poales</taxon>
        <taxon>Poaceae</taxon>
        <taxon>PACMAD clade</taxon>
        <taxon>Arundinoideae</taxon>
        <taxon>Arundineae</taxon>
        <taxon>Arundo</taxon>
    </lineage>
</organism>